<dbReference type="EMBL" id="WBMS02000020">
    <property type="protein sequence ID" value="MWA03621.1"/>
    <property type="molecule type" value="Genomic_DNA"/>
</dbReference>
<comment type="similarity">
    <text evidence="2">Belongs to the bacterial solute-binding protein 5 family.</text>
</comment>
<dbReference type="PANTHER" id="PTHR30290">
    <property type="entry name" value="PERIPLASMIC BINDING COMPONENT OF ABC TRANSPORTER"/>
    <property type="match status" value="1"/>
</dbReference>
<evidence type="ECO:0000256" key="5">
    <source>
        <dbReference type="SAM" id="MobiDB-lite"/>
    </source>
</evidence>
<organism evidence="7 8">
    <name type="scientific">Actinomadura physcomitrii</name>
    <dbReference type="NCBI Taxonomy" id="2650748"/>
    <lineage>
        <taxon>Bacteria</taxon>
        <taxon>Bacillati</taxon>
        <taxon>Actinomycetota</taxon>
        <taxon>Actinomycetes</taxon>
        <taxon>Streptosporangiales</taxon>
        <taxon>Thermomonosporaceae</taxon>
        <taxon>Actinomadura</taxon>
    </lineage>
</organism>
<gene>
    <name evidence="7" type="ORF">F8568_025195</name>
</gene>
<feature type="compositionally biased region" description="Basic and acidic residues" evidence="5">
    <location>
        <begin position="48"/>
        <end position="68"/>
    </location>
</feature>
<feature type="compositionally biased region" description="Basic and acidic residues" evidence="5">
    <location>
        <begin position="24"/>
        <end position="33"/>
    </location>
</feature>
<dbReference type="InterPro" id="IPR039424">
    <property type="entry name" value="SBP_5"/>
</dbReference>
<evidence type="ECO:0000256" key="3">
    <source>
        <dbReference type="ARBA" id="ARBA00022448"/>
    </source>
</evidence>
<dbReference type="CDD" id="cd00995">
    <property type="entry name" value="PBP2_NikA_DppA_OppA_like"/>
    <property type="match status" value="1"/>
</dbReference>
<protein>
    <recommendedName>
        <fullName evidence="6">Solute-binding protein family 5 domain-containing protein</fullName>
    </recommendedName>
</protein>
<evidence type="ECO:0000256" key="2">
    <source>
        <dbReference type="ARBA" id="ARBA00005695"/>
    </source>
</evidence>
<dbReference type="Proteomes" id="UP000462055">
    <property type="component" value="Unassembled WGS sequence"/>
</dbReference>
<dbReference type="PANTHER" id="PTHR30290:SF10">
    <property type="entry name" value="PERIPLASMIC OLIGOPEPTIDE-BINDING PROTEIN-RELATED"/>
    <property type="match status" value="1"/>
</dbReference>
<reference evidence="7" key="1">
    <citation type="submission" date="2019-12" db="EMBL/GenBank/DDBJ databases">
        <title>Actinomadura physcomitrii sp. nov., a novel actinomycete isolated from moss [Physcomitrium sphaericum (Ludw) Fuernr].</title>
        <authorList>
            <person name="Zhuang X."/>
        </authorList>
    </citation>
    <scope>NUCLEOTIDE SEQUENCE [LARGE SCALE GENOMIC DNA]</scope>
    <source>
        <strain evidence="7">LD22</strain>
    </source>
</reference>
<dbReference type="Pfam" id="PF00496">
    <property type="entry name" value="SBP_bac_5"/>
    <property type="match status" value="1"/>
</dbReference>
<feature type="compositionally biased region" description="Basic residues" evidence="5">
    <location>
        <begin position="69"/>
        <end position="87"/>
    </location>
</feature>
<keyword evidence="4" id="KW-0732">Signal</keyword>
<dbReference type="InterPro" id="IPR000914">
    <property type="entry name" value="SBP_5_dom"/>
</dbReference>
<dbReference type="GO" id="GO:0015833">
    <property type="term" value="P:peptide transport"/>
    <property type="evidence" value="ECO:0007669"/>
    <property type="project" value="TreeGrafter"/>
</dbReference>
<evidence type="ECO:0000313" key="7">
    <source>
        <dbReference type="EMBL" id="MWA03621.1"/>
    </source>
</evidence>
<keyword evidence="3" id="KW-0813">Transport</keyword>
<feature type="compositionally biased region" description="Low complexity" evidence="5">
    <location>
        <begin position="476"/>
        <end position="486"/>
    </location>
</feature>
<evidence type="ECO:0000313" key="8">
    <source>
        <dbReference type="Proteomes" id="UP000462055"/>
    </source>
</evidence>
<comment type="subcellular location">
    <subcellularLocation>
        <location evidence="1">Cell envelope</location>
    </subcellularLocation>
</comment>
<dbReference type="GO" id="GO:1904680">
    <property type="term" value="F:peptide transmembrane transporter activity"/>
    <property type="evidence" value="ECO:0007669"/>
    <property type="project" value="TreeGrafter"/>
</dbReference>
<accession>A0A6I4MIW6</accession>
<evidence type="ECO:0000256" key="1">
    <source>
        <dbReference type="ARBA" id="ARBA00004196"/>
    </source>
</evidence>
<dbReference type="Gene3D" id="3.10.105.10">
    <property type="entry name" value="Dipeptide-binding Protein, Domain 3"/>
    <property type="match status" value="1"/>
</dbReference>
<evidence type="ECO:0000256" key="4">
    <source>
        <dbReference type="ARBA" id="ARBA00022729"/>
    </source>
</evidence>
<feature type="region of interest" description="Disordered" evidence="5">
    <location>
        <begin position="1"/>
        <end position="111"/>
    </location>
</feature>
<feature type="region of interest" description="Disordered" evidence="5">
    <location>
        <begin position="462"/>
        <end position="505"/>
    </location>
</feature>
<proteinExistence type="inferred from homology"/>
<keyword evidence="8" id="KW-1185">Reference proteome</keyword>
<dbReference type="SUPFAM" id="SSF53850">
    <property type="entry name" value="Periplasmic binding protein-like II"/>
    <property type="match status" value="1"/>
</dbReference>
<feature type="domain" description="Solute-binding protein family 5" evidence="6">
    <location>
        <begin position="193"/>
        <end position="461"/>
    </location>
</feature>
<feature type="compositionally biased region" description="Basic residues" evidence="5">
    <location>
        <begin position="487"/>
        <end position="497"/>
    </location>
</feature>
<name>A0A6I4MIW6_9ACTN</name>
<dbReference type="Gene3D" id="3.40.190.10">
    <property type="entry name" value="Periplasmic binding protein-like II"/>
    <property type="match status" value="1"/>
</dbReference>
<sequence length="505" mass="52958">MADHRPARAALRARAGGRDHHHRVLPDHRERGRAQLPRRRAAAVDRVLGPDHRERSGPPQHRLVDIHPPRRPAGRAGRGHRHRRRPDHRSGRQPLPAVAVHSSPPRRESIVSSSNLARAAALTSGIALAAAALSACASGTSGTGGGKPGQLTVAGPYQITGLDPQGKLSADNGTQLAAKQIFSSLVVRDGTGFKPGLATSWTPSADGRSWKFQLRPGVKYSDGTAFSASDVKASVARVVDLKGPLAAVWAGVTVTPGGDSVTFTASTPQGAMLSKLSTLSILPAAESGKPDFFNKPAGTGPFEVAAFAPGQSLTLVPNPNYYGPKPGLKKVVIRYIANTAARVTALKTGEIQATWSLPDDQVSELGGQDGLVIKTVPSDAQYTMWFNSGRPAFAKAGVRRALWQAVDYATIIKSLYPTTGTAAQAPVPSTIAGFAAQSPVAYDPNAAKAALSAAGFDFGRTTSWPTAAPSSPPSRRPSQPTSPRSGSRSRRPSRRSRSTCPTCSA</sequence>
<evidence type="ECO:0000259" key="6">
    <source>
        <dbReference type="Pfam" id="PF00496"/>
    </source>
</evidence>
<dbReference type="AlphaFoldDB" id="A0A6I4MIW6"/>
<dbReference type="GO" id="GO:0030313">
    <property type="term" value="C:cell envelope"/>
    <property type="evidence" value="ECO:0007669"/>
    <property type="project" value="UniProtKB-SubCell"/>
</dbReference>
<comment type="caution">
    <text evidence="7">The sequence shown here is derived from an EMBL/GenBank/DDBJ whole genome shotgun (WGS) entry which is preliminary data.</text>
</comment>